<dbReference type="InterPro" id="IPR002110">
    <property type="entry name" value="Ankyrin_rpt"/>
</dbReference>
<dbReference type="GeneID" id="20201654"/>
<keyword evidence="4" id="KW-1185">Reference proteome</keyword>
<evidence type="ECO:0000313" key="4">
    <source>
        <dbReference type="Proteomes" id="UP000015101"/>
    </source>
</evidence>
<protein>
    <submittedName>
        <fullName evidence="2 3">Uncharacterized protein</fullName>
    </submittedName>
</protein>
<keyword evidence="1" id="KW-0040">ANK repeat</keyword>
<dbReference type="RefSeq" id="XP_009010266.1">
    <property type="nucleotide sequence ID" value="XM_009012018.1"/>
</dbReference>
<proteinExistence type="predicted"/>
<evidence type="ECO:0000313" key="2">
    <source>
        <dbReference type="EMBL" id="ESO11778.1"/>
    </source>
</evidence>
<dbReference type="PROSITE" id="PS50297">
    <property type="entry name" value="ANK_REP_REGION"/>
    <property type="match status" value="1"/>
</dbReference>
<name>T1EYK4_HELRO</name>
<dbReference type="KEGG" id="hro:HELRODRAFT_166820"/>
<accession>T1EYK4</accession>
<dbReference type="EMBL" id="AMQM01002573">
    <property type="status" value="NOT_ANNOTATED_CDS"/>
    <property type="molecule type" value="Genomic_DNA"/>
</dbReference>
<dbReference type="Pfam" id="PF00023">
    <property type="entry name" value="Ank"/>
    <property type="match status" value="1"/>
</dbReference>
<feature type="repeat" description="ANK" evidence="1">
    <location>
        <begin position="59"/>
        <end position="85"/>
    </location>
</feature>
<dbReference type="SUPFAM" id="SSF48403">
    <property type="entry name" value="Ankyrin repeat"/>
    <property type="match status" value="1"/>
</dbReference>
<dbReference type="HOGENOM" id="CLU_1628836_0_0_1"/>
<reference evidence="4" key="1">
    <citation type="submission" date="2012-12" db="EMBL/GenBank/DDBJ databases">
        <authorList>
            <person name="Hellsten U."/>
            <person name="Grimwood J."/>
            <person name="Chapman J.A."/>
            <person name="Shapiro H."/>
            <person name="Aerts A."/>
            <person name="Otillar R.P."/>
            <person name="Terry A.Y."/>
            <person name="Boore J.L."/>
            <person name="Simakov O."/>
            <person name="Marletaz F."/>
            <person name="Cho S.-J."/>
            <person name="Edsinger-Gonzales E."/>
            <person name="Havlak P."/>
            <person name="Kuo D.-H."/>
            <person name="Larsson T."/>
            <person name="Lv J."/>
            <person name="Arendt D."/>
            <person name="Savage R."/>
            <person name="Osoegawa K."/>
            <person name="de Jong P."/>
            <person name="Lindberg D.R."/>
            <person name="Seaver E.C."/>
            <person name="Weisblat D.A."/>
            <person name="Putnam N.H."/>
            <person name="Grigoriev I.V."/>
            <person name="Rokhsar D.S."/>
        </authorList>
    </citation>
    <scope>NUCLEOTIDE SEQUENCE</scope>
</reference>
<dbReference type="EMBL" id="KB095812">
    <property type="protein sequence ID" value="ESO11778.1"/>
    <property type="molecule type" value="Genomic_DNA"/>
</dbReference>
<gene>
    <name evidence="3" type="primary">20201654</name>
    <name evidence="2" type="ORF">HELRODRAFT_166820</name>
</gene>
<evidence type="ECO:0000256" key="1">
    <source>
        <dbReference type="PROSITE-ProRule" id="PRU00023"/>
    </source>
</evidence>
<dbReference type="SMART" id="SM00248">
    <property type="entry name" value="ANK"/>
    <property type="match status" value="1"/>
</dbReference>
<dbReference type="CTD" id="20201654"/>
<reference evidence="3" key="3">
    <citation type="submission" date="2015-06" db="UniProtKB">
        <authorList>
            <consortium name="EnsemblMetazoa"/>
        </authorList>
    </citation>
    <scope>IDENTIFICATION</scope>
</reference>
<dbReference type="EnsemblMetazoa" id="HelroT166820">
    <property type="protein sequence ID" value="HelroP166820"/>
    <property type="gene ID" value="HelroG166820"/>
</dbReference>
<organism evidence="3 4">
    <name type="scientific">Helobdella robusta</name>
    <name type="common">Californian leech</name>
    <dbReference type="NCBI Taxonomy" id="6412"/>
    <lineage>
        <taxon>Eukaryota</taxon>
        <taxon>Metazoa</taxon>
        <taxon>Spiralia</taxon>
        <taxon>Lophotrochozoa</taxon>
        <taxon>Annelida</taxon>
        <taxon>Clitellata</taxon>
        <taxon>Hirudinea</taxon>
        <taxon>Rhynchobdellida</taxon>
        <taxon>Glossiphoniidae</taxon>
        <taxon>Helobdella</taxon>
    </lineage>
</organism>
<dbReference type="Proteomes" id="UP000015101">
    <property type="component" value="Unassembled WGS sequence"/>
</dbReference>
<dbReference type="PROSITE" id="PS50088">
    <property type="entry name" value="ANK_REPEAT"/>
    <property type="match status" value="1"/>
</dbReference>
<sequence>MAAISQTFNPIYPNGIQKCDQFRRKYKKTLQNLFQDQNIIQYNTSIHYRIQTTKLKIHNGFIPLHIACKKNRIAVVKLLISYNKDSLQAKTNTRKNRCRMHEILFTVRDVLKKQCHVGISFFQLNRICNWHKCINISIMQLLEHTMKVMERILEHKRSVVGKK</sequence>
<dbReference type="InParanoid" id="T1EYK4"/>
<dbReference type="Gene3D" id="1.25.40.20">
    <property type="entry name" value="Ankyrin repeat-containing domain"/>
    <property type="match status" value="1"/>
</dbReference>
<dbReference type="AlphaFoldDB" id="T1EYK4"/>
<reference evidence="2 4" key="2">
    <citation type="journal article" date="2013" name="Nature">
        <title>Insights into bilaterian evolution from three spiralian genomes.</title>
        <authorList>
            <person name="Simakov O."/>
            <person name="Marletaz F."/>
            <person name="Cho S.J."/>
            <person name="Edsinger-Gonzales E."/>
            <person name="Havlak P."/>
            <person name="Hellsten U."/>
            <person name="Kuo D.H."/>
            <person name="Larsson T."/>
            <person name="Lv J."/>
            <person name="Arendt D."/>
            <person name="Savage R."/>
            <person name="Osoegawa K."/>
            <person name="de Jong P."/>
            <person name="Grimwood J."/>
            <person name="Chapman J.A."/>
            <person name="Shapiro H."/>
            <person name="Aerts A."/>
            <person name="Otillar R.P."/>
            <person name="Terry A.Y."/>
            <person name="Boore J.L."/>
            <person name="Grigoriev I.V."/>
            <person name="Lindberg D.R."/>
            <person name="Seaver E.C."/>
            <person name="Weisblat D.A."/>
            <person name="Putnam N.H."/>
            <person name="Rokhsar D.S."/>
        </authorList>
    </citation>
    <scope>NUCLEOTIDE SEQUENCE</scope>
</reference>
<dbReference type="InterPro" id="IPR036770">
    <property type="entry name" value="Ankyrin_rpt-contain_sf"/>
</dbReference>
<evidence type="ECO:0000313" key="3">
    <source>
        <dbReference type="EnsemblMetazoa" id="HelroP166820"/>
    </source>
</evidence>